<dbReference type="PROSITE" id="PS51186">
    <property type="entry name" value="GNAT"/>
    <property type="match status" value="1"/>
</dbReference>
<name>A0A7J5AMC3_9FLAO</name>
<dbReference type="InterPro" id="IPR052523">
    <property type="entry name" value="Trichothecene_AcTrans"/>
</dbReference>
<sequence>MIKASFSDKELVTDILYSAFVNIKKDNSISFVVKQDSKRNKRLRFLMEYLFLTSFEFGEVFISDNKKACLLINYPHLQKTTLKNSYWKLLLIIKTIGIFNVFKILKRERELNKNHIKTPHIHPIITGVLNEHQQKGIGVRLIKEVLLHFKNNQLPCIIETTTKENLKLYKKFGFKIVRETHSLNYPLFFLRKDF</sequence>
<organism evidence="2 3">
    <name type="scientific">Tenacibaculum aiptasiae</name>
    <dbReference type="NCBI Taxonomy" id="426481"/>
    <lineage>
        <taxon>Bacteria</taxon>
        <taxon>Pseudomonadati</taxon>
        <taxon>Bacteroidota</taxon>
        <taxon>Flavobacteriia</taxon>
        <taxon>Flavobacteriales</taxon>
        <taxon>Flavobacteriaceae</taxon>
        <taxon>Tenacibaculum</taxon>
    </lineage>
</organism>
<dbReference type="RefSeq" id="WP_150899673.1">
    <property type="nucleotide sequence ID" value="NZ_WAAU01000012.1"/>
</dbReference>
<dbReference type="PANTHER" id="PTHR42791:SF1">
    <property type="entry name" value="N-ACETYLTRANSFERASE DOMAIN-CONTAINING PROTEIN"/>
    <property type="match status" value="1"/>
</dbReference>
<dbReference type="CDD" id="cd04301">
    <property type="entry name" value="NAT_SF"/>
    <property type="match status" value="1"/>
</dbReference>
<gene>
    <name evidence="2" type="ORF">F7018_08805</name>
</gene>
<evidence type="ECO:0000313" key="2">
    <source>
        <dbReference type="EMBL" id="KAB1158706.1"/>
    </source>
</evidence>
<comment type="caution">
    <text evidence="2">The sequence shown here is derived from an EMBL/GenBank/DDBJ whole genome shotgun (WGS) entry which is preliminary data.</text>
</comment>
<dbReference type="OrthoDB" id="5319888at2"/>
<dbReference type="Pfam" id="PF13508">
    <property type="entry name" value="Acetyltransf_7"/>
    <property type="match status" value="1"/>
</dbReference>
<dbReference type="InterPro" id="IPR000182">
    <property type="entry name" value="GNAT_dom"/>
</dbReference>
<keyword evidence="2" id="KW-0808">Transferase</keyword>
<proteinExistence type="predicted"/>
<dbReference type="Proteomes" id="UP000467305">
    <property type="component" value="Unassembled WGS sequence"/>
</dbReference>
<dbReference type="GO" id="GO:0016747">
    <property type="term" value="F:acyltransferase activity, transferring groups other than amino-acyl groups"/>
    <property type="evidence" value="ECO:0007669"/>
    <property type="project" value="InterPro"/>
</dbReference>
<evidence type="ECO:0000313" key="3">
    <source>
        <dbReference type="Proteomes" id="UP000467305"/>
    </source>
</evidence>
<protein>
    <submittedName>
        <fullName evidence="2">GNAT family N-acetyltransferase</fullName>
    </submittedName>
</protein>
<dbReference type="AlphaFoldDB" id="A0A7J5AMC3"/>
<feature type="domain" description="N-acetyltransferase" evidence="1">
    <location>
        <begin position="128"/>
        <end position="194"/>
    </location>
</feature>
<evidence type="ECO:0000259" key="1">
    <source>
        <dbReference type="PROSITE" id="PS51186"/>
    </source>
</evidence>
<dbReference type="EMBL" id="WAAU01000012">
    <property type="protein sequence ID" value="KAB1158706.1"/>
    <property type="molecule type" value="Genomic_DNA"/>
</dbReference>
<keyword evidence="3" id="KW-1185">Reference proteome</keyword>
<dbReference type="PANTHER" id="PTHR42791">
    <property type="entry name" value="GNAT FAMILY ACETYLTRANSFERASE"/>
    <property type="match status" value="1"/>
</dbReference>
<dbReference type="InterPro" id="IPR016181">
    <property type="entry name" value="Acyl_CoA_acyltransferase"/>
</dbReference>
<accession>A0A7J5AMC3</accession>
<dbReference type="Gene3D" id="3.40.630.30">
    <property type="match status" value="1"/>
</dbReference>
<dbReference type="SUPFAM" id="SSF55729">
    <property type="entry name" value="Acyl-CoA N-acyltransferases (Nat)"/>
    <property type="match status" value="1"/>
</dbReference>
<reference evidence="2 3" key="1">
    <citation type="submission" date="2019-09" db="EMBL/GenBank/DDBJ databases">
        <authorList>
            <person name="Cao W.R."/>
        </authorList>
    </citation>
    <scope>NUCLEOTIDE SEQUENCE [LARGE SCALE GENOMIC DNA]</scope>
    <source>
        <strain evidence="3">a4</strain>
    </source>
</reference>